<evidence type="ECO:0000256" key="6">
    <source>
        <dbReference type="NCBIfam" id="TIGR01048"/>
    </source>
</evidence>
<name>A0A1H3QH62_9FIRM</name>
<evidence type="ECO:0000256" key="7">
    <source>
        <dbReference type="PIRSR" id="PIRSR600183-50"/>
    </source>
</evidence>
<dbReference type="EC" id="4.1.1.20" evidence="5 6"/>
<dbReference type="EMBL" id="FNPV01000009">
    <property type="protein sequence ID" value="SDZ12633.1"/>
    <property type="molecule type" value="Genomic_DNA"/>
</dbReference>
<feature type="binding site" evidence="5">
    <location>
        <position position="238"/>
    </location>
    <ligand>
        <name>pyridoxal 5'-phosphate</name>
        <dbReference type="ChEBI" id="CHEBI:597326"/>
    </ligand>
</feature>
<feature type="binding site" evidence="5">
    <location>
        <begin position="281"/>
        <end position="284"/>
    </location>
    <ligand>
        <name>pyridoxal 5'-phosphate</name>
        <dbReference type="ChEBI" id="CHEBI:597326"/>
    </ligand>
</feature>
<comment type="cofactor">
    <cofactor evidence="1 5 7 8">
        <name>pyridoxal 5'-phosphate</name>
        <dbReference type="ChEBI" id="CHEBI:597326"/>
    </cofactor>
</comment>
<dbReference type="SUPFAM" id="SSF51419">
    <property type="entry name" value="PLP-binding barrel"/>
    <property type="match status" value="1"/>
</dbReference>
<sequence>MGTNYCFAGYDTVELAKTYGTPLYVLSEKMIREKCRNIQENFLMKYDKSFAAYASKAFLTQAICKIIEEEGLGLDVVSGGELYTAIAAKFPMERVIFHGSNKSREELEMAVKHDVGRIIVDNEYELEMLAAIAESMDSHANILFRLSPGIEGDTHKYIQTGQKDSKFGLPLNKKELHRIVKKTMANRRLTLLGFHFHLGSQLFENNIYLAAVQIVINLIKVLKIELGYSTEELNVGGGFGIKYTAEEEQTHEIGFYTDEIMKEVSRQFEKESWSQPSIIIEPGRWIIGEAGITLYTIGSIKEIEGIRKYASVDGGMPDNPRPALYQARYDGVIANKWQEKTDQVTTIAGKCCESGDILIWDLPTPELESGDVLVMKNTGAYNYSMASHYNKTPKAAVVLLSDEGSYVIVERETYQDLIRMERLPDYLIKKDV</sequence>
<feature type="binding site" evidence="5">
    <location>
        <position position="284"/>
    </location>
    <ligand>
        <name>substrate</name>
    </ligand>
</feature>
<dbReference type="InterPro" id="IPR022644">
    <property type="entry name" value="De-COase2_N"/>
</dbReference>
<dbReference type="NCBIfam" id="TIGR01048">
    <property type="entry name" value="lysA"/>
    <property type="match status" value="1"/>
</dbReference>
<dbReference type="Proteomes" id="UP000199230">
    <property type="component" value="Unassembled WGS sequence"/>
</dbReference>
<keyword evidence="11" id="KW-1185">Reference proteome</keyword>
<keyword evidence="2 5" id="KW-0210">Decarboxylase</keyword>
<comment type="function">
    <text evidence="5">Specifically catalyzes the decarboxylation of meso-diaminopimelate (meso-DAP) to L-lysine.</text>
</comment>
<organism evidence="10 11">
    <name type="scientific">Tindallia californiensis</name>
    <dbReference type="NCBI Taxonomy" id="159292"/>
    <lineage>
        <taxon>Bacteria</taxon>
        <taxon>Bacillati</taxon>
        <taxon>Bacillota</taxon>
        <taxon>Clostridia</taxon>
        <taxon>Peptostreptococcales</taxon>
        <taxon>Tindalliaceae</taxon>
        <taxon>Tindallia</taxon>
    </lineage>
</organism>
<dbReference type="FunFam" id="3.20.20.10:FF:000003">
    <property type="entry name" value="Diaminopimelate decarboxylase"/>
    <property type="match status" value="1"/>
</dbReference>
<evidence type="ECO:0000256" key="1">
    <source>
        <dbReference type="ARBA" id="ARBA00001933"/>
    </source>
</evidence>
<comment type="similarity">
    <text evidence="5">Belongs to the Orn/Lys/Arg decarboxylase class-II family. LysA subfamily.</text>
</comment>
<dbReference type="HAMAP" id="MF_02120">
    <property type="entry name" value="LysA"/>
    <property type="match status" value="1"/>
</dbReference>
<dbReference type="Gene3D" id="3.20.20.10">
    <property type="entry name" value="Alanine racemase"/>
    <property type="match status" value="1"/>
</dbReference>
<feature type="domain" description="Orn/DAP/Arg decarboxylase 2 N-terminal" evidence="9">
    <location>
        <begin position="30"/>
        <end position="287"/>
    </location>
</feature>
<keyword evidence="3 5" id="KW-0663">Pyridoxal phosphate</keyword>
<feature type="binding site" evidence="5">
    <location>
        <position position="325"/>
    </location>
    <ligand>
        <name>substrate</name>
    </ligand>
</feature>
<accession>A0A1H3QH62</accession>
<dbReference type="InterPro" id="IPR009006">
    <property type="entry name" value="Ala_racemase/Decarboxylase_C"/>
</dbReference>
<feature type="binding site" evidence="5">
    <location>
        <position position="381"/>
    </location>
    <ligand>
        <name>substrate</name>
    </ligand>
</feature>
<reference evidence="10 11" key="1">
    <citation type="submission" date="2016-10" db="EMBL/GenBank/DDBJ databases">
        <authorList>
            <person name="de Groot N.N."/>
        </authorList>
    </citation>
    <scope>NUCLEOTIDE SEQUENCE [LARGE SCALE GENOMIC DNA]</scope>
    <source>
        <strain evidence="10 11">APO</strain>
    </source>
</reference>
<dbReference type="STRING" id="159292.SAMN05192546_10977"/>
<comment type="subunit">
    <text evidence="5">Homodimer.</text>
</comment>
<evidence type="ECO:0000256" key="4">
    <source>
        <dbReference type="ARBA" id="ARBA00023239"/>
    </source>
</evidence>
<evidence type="ECO:0000256" key="8">
    <source>
        <dbReference type="RuleBase" id="RU003738"/>
    </source>
</evidence>
<protein>
    <recommendedName>
        <fullName evidence="5 6">Diaminopimelate decarboxylase</fullName>
        <shortName evidence="5">DAP decarboxylase</shortName>
        <shortName evidence="5">DAPDC</shortName>
        <ecNumber evidence="5 6">4.1.1.20</ecNumber>
    </recommendedName>
</protein>
<feature type="modified residue" description="N6-(pyridoxal phosphate)lysine" evidence="5 7">
    <location>
        <position position="56"/>
    </location>
</feature>
<dbReference type="PANTHER" id="PTHR43727:SF2">
    <property type="entry name" value="GROUP IV DECARBOXYLASE"/>
    <property type="match status" value="1"/>
</dbReference>
<evidence type="ECO:0000256" key="3">
    <source>
        <dbReference type="ARBA" id="ARBA00022898"/>
    </source>
</evidence>
<evidence type="ECO:0000313" key="11">
    <source>
        <dbReference type="Proteomes" id="UP000199230"/>
    </source>
</evidence>
<keyword evidence="5 8" id="KW-0457">Lysine biosynthesis</keyword>
<dbReference type="AlphaFoldDB" id="A0A1H3QH62"/>
<dbReference type="Pfam" id="PF02784">
    <property type="entry name" value="Orn_Arg_deC_N"/>
    <property type="match status" value="1"/>
</dbReference>
<dbReference type="OrthoDB" id="9802241at2"/>
<dbReference type="Gene3D" id="2.40.37.10">
    <property type="entry name" value="Lyase, Ornithine Decarboxylase, Chain A, domain 1"/>
    <property type="match status" value="1"/>
</dbReference>
<keyword evidence="4 5" id="KW-0456">Lyase</keyword>
<comment type="pathway">
    <text evidence="5 8">Amino-acid biosynthesis; L-lysine biosynthesis via DAP pathway; L-lysine from DL-2,6-diaminopimelate: step 1/1.</text>
</comment>
<dbReference type="PANTHER" id="PTHR43727">
    <property type="entry name" value="DIAMINOPIMELATE DECARBOXYLASE"/>
    <property type="match status" value="1"/>
</dbReference>
<dbReference type="RefSeq" id="WP_093314882.1">
    <property type="nucleotide sequence ID" value="NZ_FNPV01000009.1"/>
</dbReference>
<dbReference type="PRINTS" id="PR01181">
    <property type="entry name" value="DAPDCRBXLASE"/>
</dbReference>
<dbReference type="UniPathway" id="UPA00034">
    <property type="reaction ID" value="UER00027"/>
</dbReference>
<dbReference type="CDD" id="cd06828">
    <property type="entry name" value="PLPDE_III_DapDC"/>
    <property type="match status" value="1"/>
</dbReference>
<dbReference type="InterPro" id="IPR029066">
    <property type="entry name" value="PLP-binding_barrel"/>
</dbReference>
<dbReference type="GO" id="GO:0030170">
    <property type="term" value="F:pyridoxal phosphate binding"/>
    <property type="evidence" value="ECO:0007669"/>
    <property type="project" value="UniProtKB-UniRule"/>
</dbReference>
<keyword evidence="5" id="KW-0028">Amino-acid biosynthesis</keyword>
<proteinExistence type="inferred from homology"/>
<dbReference type="InterPro" id="IPR000183">
    <property type="entry name" value="Orn/DAP/Arg_de-COase"/>
</dbReference>
<dbReference type="PRINTS" id="PR01179">
    <property type="entry name" value="ODADCRBXLASE"/>
</dbReference>
<dbReference type="InterPro" id="IPR002986">
    <property type="entry name" value="DAP_deCOOHase_LysA"/>
</dbReference>
<evidence type="ECO:0000259" key="9">
    <source>
        <dbReference type="Pfam" id="PF02784"/>
    </source>
</evidence>
<dbReference type="SUPFAM" id="SSF50621">
    <property type="entry name" value="Alanine racemase C-terminal domain-like"/>
    <property type="match status" value="1"/>
</dbReference>
<evidence type="ECO:0000256" key="5">
    <source>
        <dbReference type="HAMAP-Rule" id="MF_02120"/>
    </source>
</evidence>
<evidence type="ECO:0000256" key="2">
    <source>
        <dbReference type="ARBA" id="ARBA00022793"/>
    </source>
</evidence>
<dbReference type="GO" id="GO:0009089">
    <property type="term" value="P:lysine biosynthetic process via diaminopimelate"/>
    <property type="evidence" value="ECO:0007669"/>
    <property type="project" value="UniProtKB-UniRule"/>
</dbReference>
<comment type="catalytic activity">
    <reaction evidence="5 8">
        <text>meso-2,6-diaminopimelate + H(+) = L-lysine + CO2</text>
        <dbReference type="Rhea" id="RHEA:15101"/>
        <dbReference type="ChEBI" id="CHEBI:15378"/>
        <dbReference type="ChEBI" id="CHEBI:16526"/>
        <dbReference type="ChEBI" id="CHEBI:32551"/>
        <dbReference type="ChEBI" id="CHEBI:57791"/>
        <dbReference type="EC" id="4.1.1.20"/>
    </reaction>
</comment>
<gene>
    <name evidence="5" type="primary">lysA</name>
    <name evidence="10" type="ORF">SAMN05192546_10977</name>
</gene>
<dbReference type="GO" id="GO:0008836">
    <property type="term" value="F:diaminopimelate decarboxylase activity"/>
    <property type="evidence" value="ECO:0007669"/>
    <property type="project" value="UniProtKB-UniRule"/>
</dbReference>
<feature type="active site" description="Proton donor" evidence="7">
    <location>
        <position position="352"/>
    </location>
</feature>
<evidence type="ECO:0000313" key="10">
    <source>
        <dbReference type="EMBL" id="SDZ12633.1"/>
    </source>
</evidence>
<feature type="binding site" evidence="5">
    <location>
        <position position="353"/>
    </location>
    <ligand>
        <name>substrate</name>
    </ligand>
</feature>
<feature type="binding site" evidence="5">
    <location>
        <position position="321"/>
    </location>
    <ligand>
        <name>substrate</name>
    </ligand>
</feature>
<feature type="binding site" evidence="5">
    <location>
        <position position="381"/>
    </location>
    <ligand>
        <name>pyridoxal 5'-phosphate</name>
        <dbReference type="ChEBI" id="CHEBI:597326"/>
    </ligand>
</feature>